<dbReference type="InterPro" id="IPR036770">
    <property type="entry name" value="Ankyrin_rpt-contain_sf"/>
</dbReference>
<accession>E4XTD1</accession>
<dbReference type="AlphaFoldDB" id="E4XTD1"/>
<evidence type="ECO:0000313" key="1">
    <source>
        <dbReference type="EMBL" id="CBY12993.1"/>
    </source>
</evidence>
<sequence length="319" mass="36687">MIGVIGHESLRPLGSEYEASLAADPHQFGYTLHKQIHLCSDSIHLLLLKPWDFICRLRVGPTFERQVMNLKCFQKIPYSTDSLLSRIIRCSNINFGAELVEFILYRPDQSYYEFGLGQTSECRCRGDTCLMIQNFDKAKAKKTLDQRRESYKIKPSEADARPRRVSAPNITENPAQKVRRPSLISNRMAPLKQLLSVKNLPARCPTRADPNERDEFGVTPLMLLLYHRMVCTPIAKILLEAHADPNLYTKKGNTVLDALFRPRNFVSQSWDGVQTLKLLIRHGLSREILAKWKTKIKHVSYLSKQQIMIFEDIFSKSLL</sequence>
<organism evidence="1">
    <name type="scientific">Oikopleura dioica</name>
    <name type="common">Tunicate</name>
    <dbReference type="NCBI Taxonomy" id="34765"/>
    <lineage>
        <taxon>Eukaryota</taxon>
        <taxon>Metazoa</taxon>
        <taxon>Chordata</taxon>
        <taxon>Tunicata</taxon>
        <taxon>Appendicularia</taxon>
        <taxon>Copelata</taxon>
        <taxon>Oikopleuridae</taxon>
        <taxon>Oikopleura</taxon>
    </lineage>
</organism>
<evidence type="ECO:0000313" key="2">
    <source>
        <dbReference type="Proteomes" id="UP000001307"/>
    </source>
</evidence>
<name>E4XTD1_OIKDI</name>
<proteinExistence type="predicted"/>
<dbReference type="InParanoid" id="E4XTD1"/>
<protein>
    <submittedName>
        <fullName evidence="1">Uncharacterized protein</fullName>
    </submittedName>
</protein>
<dbReference type="SUPFAM" id="SSF48403">
    <property type="entry name" value="Ankyrin repeat"/>
    <property type="match status" value="1"/>
</dbReference>
<reference evidence="1" key="1">
    <citation type="journal article" date="2010" name="Science">
        <title>Plasticity of animal genome architecture unmasked by rapid evolution of a pelagic tunicate.</title>
        <authorList>
            <person name="Denoeud F."/>
            <person name="Henriet S."/>
            <person name="Mungpakdee S."/>
            <person name="Aury J.M."/>
            <person name="Da Silva C."/>
            <person name="Brinkmann H."/>
            <person name="Mikhaleva J."/>
            <person name="Olsen L.C."/>
            <person name="Jubin C."/>
            <person name="Canestro C."/>
            <person name="Bouquet J.M."/>
            <person name="Danks G."/>
            <person name="Poulain J."/>
            <person name="Campsteijn C."/>
            <person name="Adamski M."/>
            <person name="Cross I."/>
            <person name="Yadetie F."/>
            <person name="Muffato M."/>
            <person name="Louis A."/>
            <person name="Butcher S."/>
            <person name="Tsagkogeorga G."/>
            <person name="Konrad A."/>
            <person name="Singh S."/>
            <person name="Jensen M.F."/>
            <person name="Cong E.H."/>
            <person name="Eikeseth-Otteraa H."/>
            <person name="Noel B."/>
            <person name="Anthouard V."/>
            <person name="Porcel B.M."/>
            <person name="Kachouri-Lafond R."/>
            <person name="Nishino A."/>
            <person name="Ugolini M."/>
            <person name="Chourrout P."/>
            <person name="Nishida H."/>
            <person name="Aasland R."/>
            <person name="Huzurbazar S."/>
            <person name="Westhof E."/>
            <person name="Delsuc F."/>
            <person name="Lehrach H."/>
            <person name="Reinhardt R."/>
            <person name="Weissenbach J."/>
            <person name="Roy S.W."/>
            <person name="Artiguenave F."/>
            <person name="Postlethwait J.H."/>
            <person name="Manak J.R."/>
            <person name="Thompson E.M."/>
            <person name="Jaillon O."/>
            <person name="Du Pasquier L."/>
            <person name="Boudinot P."/>
            <person name="Liberles D.A."/>
            <person name="Volff J.N."/>
            <person name="Philippe H."/>
            <person name="Lenhard B."/>
            <person name="Roest Crollius H."/>
            <person name="Wincker P."/>
            <person name="Chourrout D."/>
        </authorList>
    </citation>
    <scope>NUCLEOTIDE SEQUENCE [LARGE SCALE GENOMIC DNA]</scope>
</reference>
<dbReference type="Gene3D" id="1.25.40.20">
    <property type="entry name" value="Ankyrin repeat-containing domain"/>
    <property type="match status" value="1"/>
</dbReference>
<dbReference type="EMBL" id="FN653153">
    <property type="protein sequence ID" value="CBY12993.1"/>
    <property type="molecule type" value="Genomic_DNA"/>
</dbReference>
<keyword evidence="2" id="KW-1185">Reference proteome</keyword>
<dbReference type="Proteomes" id="UP000001307">
    <property type="component" value="Unassembled WGS sequence"/>
</dbReference>
<gene>
    <name evidence="1" type="ORF">GSOID_T00003068001</name>
</gene>